<protein>
    <recommendedName>
        <fullName evidence="6">RNA polymerase sigma factor</fullName>
    </recommendedName>
</protein>
<dbReference type="SUPFAM" id="SSF88946">
    <property type="entry name" value="Sigma2 domain of RNA polymerase sigma factors"/>
    <property type="match status" value="1"/>
</dbReference>
<dbReference type="InterPro" id="IPR014284">
    <property type="entry name" value="RNA_pol_sigma-70_dom"/>
</dbReference>
<dbReference type="PANTHER" id="PTHR43133:SF8">
    <property type="entry name" value="RNA POLYMERASE SIGMA FACTOR HI_1459-RELATED"/>
    <property type="match status" value="1"/>
</dbReference>
<dbReference type="NCBIfam" id="TIGR02937">
    <property type="entry name" value="sigma70-ECF"/>
    <property type="match status" value="1"/>
</dbReference>
<keyword evidence="5 6" id="KW-0804">Transcription</keyword>
<name>A0A421BPW8_9RHOB</name>
<dbReference type="PANTHER" id="PTHR43133">
    <property type="entry name" value="RNA POLYMERASE ECF-TYPE SIGMA FACTO"/>
    <property type="match status" value="1"/>
</dbReference>
<dbReference type="Gene3D" id="1.10.10.10">
    <property type="entry name" value="Winged helix-like DNA-binding domain superfamily/Winged helix DNA-binding domain"/>
    <property type="match status" value="1"/>
</dbReference>
<evidence type="ECO:0000256" key="1">
    <source>
        <dbReference type="ARBA" id="ARBA00010641"/>
    </source>
</evidence>
<evidence type="ECO:0000313" key="10">
    <source>
        <dbReference type="Proteomes" id="UP000279673"/>
    </source>
</evidence>
<keyword evidence="10" id="KW-1185">Reference proteome</keyword>
<dbReference type="Pfam" id="PF04542">
    <property type="entry name" value="Sigma70_r2"/>
    <property type="match status" value="1"/>
</dbReference>
<organism evidence="9 10">
    <name type="scientific">Paenirhodobacter hankyongi</name>
    <dbReference type="NCBI Taxonomy" id="2294033"/>
    <lineage>
        <taxon>Bacteria</taxon>
        <taxon>Pseudomonadati</taxon>
        <taxon>Pseudomonadota</taxon>
        <taxon>Alphaproteobacteria</taxon>
        <taxon>Rhodobacterales</taxon>
        <taxon>Rhodobacter group</taxon>
        <taxon>Paenirhodobacter</taxon>
    </lineage>
</organism>
<dbReference type="InterPro" id="IPR036388">
    <property type="entry name" value="WH-like_DNA-bd_sf"/>
</dbReference>
<dbReference type="InterPro" id="IPR013249">
    <property type="entry name" value="RNA_pol_sigma70_r4_t2"/>
</dbReference>
<dbReference type="PROSITE" id="PS01063">
    <property type="entry name" value="SIGMA70_ECF"/>
    <property type="match status" value="1"/>
</dbReference>
<dbReference type="CDD" id="cd06171">
    <property type="entry name" value="Sigma70_r4"/>
    <property type="match status" value="1"/>
</dbReference>
<dbReference type="InterPro" id="IPR013324">
    <property type="entry name" value="RNA_pol_sigma_r3/r4-like"/>
</dbReference>
<keyword evidence="2 6" id="KW-0805">Transcription regulation</keyword>
<dbReference type="GO" id="GO:0003677">
    <property type="term" value="F:DNA binding"/>
    <property type="evidence" value="ECO:0007669"/>
    <property type="project" value="UniProtKB-KW"/>
</dbReference>
<keyword evidence="4 6" id="KW-0238">DNA-binding</keyword>
<dbReference type="InterPro" id="IPR013325">
    <property type="entry name" value="RNA_pol_sigma_r2"/>
</dbReference>
<comment type="similarity">
    <text evidence="1 6">Belongs to the sigma-70 factor family. ECF subfamily.</text>
</comment>
<accession>A0A421BPW8</accession>
<evidence type="ECO:0000256" key="2">
    <source>
        <dbReference type="ARBA" id="ARBA00023015"/>
    </source>
</evidence>
<dbReference type="Proteomes" id="UP000279673">
    <property type="component" value="Unassembled WGS sequence"/>
</dbReference>
<evidence type="ECO:0000256" key="6">
    <source>
        <dbReference type="RuleBase" id="RU000716"/>
    </source>
</evidence>
<dbReference type="InterPro" id="IPR039425">
    <property type="entry name" value="RNA_pol_sigma-70-like"/>
</dbReference>
<dbReference type="GO" id="GO:0006352">
    <property type="term" value="P:DNA-templated transcription initiation"/>
    <property type="evidence" value="ECO:0007669"/>
    <property type="project" value="InterPro"/>
</dbReference>
<evidence type="ECO:0000259" key="8">
    <source>
        <dbReference type="Pfam" id="PF08281"/>
    </source>
</evidence>
<dbReference type="Gene3D" id="1.10.1740.10">
    <property type="match status" value="1"/>
</dbReference>
<evidence type="ECO:0000313" key="9">
    <source>
        <dbReference type="EMBL" id="RLL65124.1"/>
    </source>
</evidence>
<comment type="caution">
    <text evidence="9">The sequence shown here is derived from an EMBL/GenBank/DDBJ whole genome shotgun (WGS) entry which is preliminary data.</text>
</comment>
<gene>
    <name evidence="9" type="ORF">DYS74_09900</name>
</gene>
<proteinExistence type="inferred from homology"/>
<reference evidence="9 10" key="1">
    <citation type="submission" date="2018-10" db="EMBL/GenBank/DDBJ databases">
        <title>Rhodobacter sp . BO-81.</title>
        <authorList>
            <person name="Im W.T."/>
        </authorList>
    </citation>
    <scope>NUCLEOTIDE SEQUENCE [LARGE SCALE GENOMIC DNA]</scope>
    <source>
        <strain evidence="9 10">BO-81</strain>
    </source>
</reference>
<dbReference type="RefSeq" id="WP_121533333.1">
    <property type="nucleotide sequence ID" value="NZ_RCHI01000007.1"/>
</dbReference>
<dbReference type="InterPro" id="IPR000838">
    <property type="entry name" value="RNA_pol_sigma70_ECF_CS"/>
</dbReference>
<dbReference type="Pfam" id="PF08281">
    <property type="entry name" value="Sigma70_r4_2"/>
    <property type="match status" value="1"/>
</dbReference>
<evidence type="ECO:0000259" key="7">
    <source>
        <dbReference type="Pfam" id="PF04542"/>
    </source>
</evidence>
<dbReference type="GO" id="GO:0016987">
    <property type="term" value="F:sigma factor activity"/>
    <property type="evidence" value="ECO:0007669"/>
    <property type="project" value="UniProtKB-KW"/>
</dbReference>
<evidence type="ECO:0000256" key="5">
    <source>
        <dbReference type="ARBA" id="ARBA00023163"/>
    </source>
</evidence>
<dbReference type="InterPro" id="IPR007627">
    <property type="entry name" value="RNA_pol_sigma70_r2"/>
</dbReference>
<evidence type="ECO:0000256" key="4">
    <source>
        <dbReference type="ARBA" id="ARBA00023125"/>
    </source>
</evidence>
<feature type="domain" description="RNA polymerase sigma-70 region 2" evidence="7">
    <location>
        <begin position="25"/>
        <end position="94"/>
    </location>
</feature>
<feature type="domain" description="RNA polymerase sigma factor 70 region 4 type 2" evidence="8">
    <location>
        <begin position="125"/>
        <end position="173"/>
    </location>
</feature>
<dbReference type="AlphaFoldDB" id="A0A421BPW8"/>
<keyword evidence="3 6" id="KW-0731">Sigma factor</keyword>
<dbReference type="SUPFAM" id="SSF88659">
    <property type="entry name" value="Sigma3 and sigma4 domains of RNA polymerase sigma factors"/>
    <property type="match status" value="1"/>
</dbReference>
<sequence length="189" mass="20278">MERGEEAQALMAALARGERAALARLIALYGPGVQRFIAAQLGSRSEAEDIAQEVFLRVWAQAGRYDPAKGAVSSWIWRIALNLCIDRRRRLGWRRFLGFEAAPETADEAPDAEAVLDGRQRLAQTRAALARLPERQRAALLLRATGGLATAEIAAALGVSPGAAEQLLVRGRAGLRAQLGPGSGEEEKG</sequence>
<dbReference type="EMBL" id="RCHI01000007">
    <property type="protein sequence ID" value="RLL65124.1"/>
    <property type="molecule type" value="Genomic_DNA"/>
</dbReference>
<evidence type="ECO:0000256" key="3">
    <source>
        <dbReference type="ARBA" id="ARBA00023082"/>
    </source>
</evidence>